<name>A0A386HPZ2_9BACT</name>
<dbReference type="PROSITE" id="PS51257">
    <property type="entry name" value="PROKAR_LIPOPROTEIN"/>
    <property type="match status" value="1"/>
</dbReference>
<evidence type="ECO:0000313" key="6">
    <source>
        <dbReference type="Proteomes" id="UP000266118"/>
    </source>
</evidence>
<dbReference type="OrthoDB" id="9807797at2"/>
<organism evidence="5 6">
    <name type="scientific">Arachidicoccus soli</name>
    <dbReference type="NCBI Taxonomy" id="2341117"/>
    <lineage>
        <taxon>Bacteria</taxon>
        <taxon>Pseudomonadati</taxon>
        <taxon>Bacteroidota</taxon>
        <taxon>Chitinophagia</taxon>
        <taxon>Chitinophagales</taxon>
        <taxon>Chitinophagaceae</taxon>
        <taxon>Arachidicoccus</taxon>
    </lineage>
</organism>
<dbReference type="Gene3D" id="2.40.100.10">
    <property type="entry name" value="Cyclophilin-like"/>
    <property type="match status" value="1"/>
</dbReference>
<evidence type="ECO:0000256" key="1">
    <source>
        <dbReference type="ARBA" id="ARBA00013194"/>
    </source>
</evidence>
<dbReference type="InterPro" id="IPR044666">
    <property type="entry name" value="Cyclophilin_A-like"/>
</dbReference>
<keyword evidence="6" id="KW-1185">Reference proteome</keyword>
<dbReference type="EMBL" id="CP032489">
    <property type="protein sequence ID" value="AYD47560.1"/>
    <property type="molecule type" value="Genomic_DNA"/>
</dbReference>
<accession>A0A386HPZ2</accession>
<dbReference type="PROSITE" id="PS50072">
    <property type="entry name" value="CSA_PPIASE_2"/>
    <property type="match status" value="1"/>
</dbReference>
<dbReference type="InterPro" id="IPR002130">
    <property type="entry name" value="Cyclophilin-type_PPIase_dom"/>
</dbReference>
<dbReference type="GO" id="GO:0003755">
    <property type="term" value="F:peptidyl-prolyl cis-trans isomerase activity"/>
    <property type="evidence" value="ECO:0007669"/>
    <property type="project" value="UniProtKB-KW"/>
</dbReference>
<dbReference type="PANTHER" id="PTHR45625:SF4">
    <property type="entry name" value="PEPTIDYLPROLYL ISOMERASE DOMAIN AND WD REPEAT-CONTAINING PROTEIN 1"/>
    <property type="match status" value="1"/>
</dbReference>
<dbReference type="AlphaFoldDB" id="A0A386HPZ2"/>
<dbReference type="RefSeq" id="WP_119986814.1">
    <property type="nucleotide sequence ID" value="NZ_CP032489.1"/>
</dbReference>
<dbReference type="CDD" id="cd00317">
    <property type="entry name" value="cyclophilin"/>
    <property type="match status" value="1"/>
</dbReference>
<dbReference type="KEGG" id="ark:D6B99_08060"/>
<evidence type="ECO:0000256" key="3">
    <source>
        <dbReference type="ARBA" id="ARBA00023235"/>
    </source>
</evidence>
<dbReference type="SUPFAM" id="SSF50891">
    <property type="entry name" value="Cyclophilin-like"/>
    <property type="match status" value="1"/>
</dbReference>
<evidence type="ECO:0000259" key="4">
    <source>
        <dbReference type="PROSITE" id="PS50072"/>
    </source>
</evidence>
<dbReference type="EC" id="5.2.1.8" evidence="1"/>
<feature type="domain" description="PPIase cyclophilin-type" evidence="4">
    <location>
        <begin position="31"/>
        <end position="195"/>
    </location>
</feature>
<dbReference type="InterPro" id="IPR029000">
    <property type="entry name" value="Cyclophilin-like_dom_sf"/>
</dbReference>
<keyword evidence="3 5" id="KW-0413">Isomerase</keyword>
<sequence>MKRIFAIITIFILLQSCGSKKYANPHVVITTKVGDIELELYPKQAPKTVAAFLSYIKEGLYDDASFYRVLNANNQASDVPKARLIQGGIWQTNPDKLATLKGIPHENTQHTGIKHLNGTISLAREAPGTANSEFFICVGDQPGYDSGGANNPDKQGYAAFGRVVNGMDIVIKIYNMNENSQSFDPPIPIYGIKEL</sequence>
<dbReference type="Proteomes" id="UP000266118">
    <property type="component" value="Chromosome"/>
</dbReference>
<reference evidence="5 6" key="1">
    <citation type="submission" date="2018-09" db="EMBL/GenBank/DDBJ databases">
        <title>Arachidicoccus sp. nov., a bacterium isolated from soil.</title>
        <authorList>
            <person name="Weon H.-Y."/>
            <person name="Kwon S.-W."/>
            <person name="Lee S.A."/>
        </authorList>
    </citation>
    <scope>NUCLEOTIDE SEQUENCE [LARGE SCALE GENOMIC DNA]</scope>
    <source>
        <strain evidence="5 6">KIS59-12</strain>
    </source>
</reference>
<protein>
    <recommendedName>
        <fullName evidence="1">peptidylprolyl isomerase</fullName>
        <ecNumber evidence="1">5.2.1.8</ecNumber>
    </recommendedName>
</protein>
<proteinExistence type="predicted"/>
<evidence type="ECO:0000313" key="5">
    <source>
        <dbReference type="EMBL" id="AYD47560.1"/>
    </source>
</evidence>
<dbReference type="PANTHER" id="PTHR45625">
    <property type="entry name" value="PEPTIDYL-PROLYL CIS-TRANS ISOMERASE-RELATED"/>
    <property type="match status" value="1"/>
</dbReference>
<evidence type="ECO:0000256" key="2">
    <source>
        <dbReference type="ARBA" id="ARBA00023110"/>
    </source>
</evidence>
<dbReference type="Pfam" id="PF00160">
    <property type="entry name" value="Pro_isomerase"/>
    <property type="match status" value="1"/>
</dbReference>
<keyword evidence="2" id="KW-0697">Rotamase</keyword>
<gene>
    <name evidence="5" type="ORF">D6B99_08060</name>
</gene>